<dbReference type="Proteomes" id="UP000274429">
    <property type="component" value="Unassembled WGS sequence"/>
</dbReference>
<gene>
    <name evidence="2" type="ORF">TTAC_LOCUS7703</name>
</gene>
<keyword evidence="1" id="KW-0732">Signal</keyword>
<feature type="signal peptide" evidence="1">
    <location>
        <begin position="1"/>
        <end position="18"/>
    </location>
</feature>
<organism evidence="4">
    <name type="scientific">Hydatigena taeniaeformis</name>
    <name type="common">Feline tapeworm</name>
    <name type="synonym">Taenia taeniaeformis</name>
    <dbReference type="NCBI Taxonomy" id="6205"/>
    <lineage>
        <taxon>Eukaryota</taxon>
        <taxon>Metazoa</taxon>
        <taxon>Spiralia</taxon>
        <taxon>Lophotrochozoa</taxon>
        <taxon>Platyhelminthes</taxon>
        <taxon>Cestoda</taxon>
        <taxon>Eucestoda</taxon>
        <taxon>Cyclophyllidea</taxon>
        <taxon>Taeniidae</taxon>
        <taxon>Hydatigera</taxon>
    </lineage>
</organism>
<dbReference type="STRING" id="6205.A0A0R3X320"/>
<evidence type="ECO:0000313" key="3">
    <source>
        <dbReference type="Proteomes" id="UP000274429"/>
    </source>
</evidence>
<name>A0A0R3X320_HYDTA</name>
<evidence type="ECO:0000256" key="1">
    <source>
        <dbReference type="SAM" id="SignalP"/>
    </source>
</evidence>
<dbReference type="WBParaSite" id="TTAC_0000771801-mRNA-1">
    <property type="protein sequence ID" value="TTAC_0000771801-mRNA-1"/>
    <property type="gene ID" value="TTAC_0000771801"/>
</dbReference>
<sequence>MFICFLTVLQASTAGVGSTLVSSLSYGRYPVCQWGELSEVVRGIISTRVLQAPLPLHVLLTWGDERPWRRLQLADSNCTTKTRGLVEAIPVEVWFMRGPVYCRFVFAYFLTFHQTLLVEQSSVELIAAHLRLHAELRCCDKCSTVLPNSPLAVDAPDAQQHRCSSLVVSRSSEVILTFWEKALGTTTSGYYAVNYIRYTFYVFYPRLFSCTSNPHSVSLQFSCSSMHLCDEWTEPIMETILWGKFVPYAEH</sequence>
<evidence type="ECO:0000313" key="4">
    <source>
        <dbReference type="WBParaSite" id="TTAC_0000771801-mRNA-1"/>
    </source>
</evidence>
<dbReference type="EMBL" id="UYWX01020396">
    <property type="protein sequence ID" value="VDM32135.1"/>
    <property type="molecule type" value="Genomic_DNA"/>
</dbReference>
<proteinExistence type="predicted"/>
<dbReference type="AlphaFoldDB" id="A0A0R3X320"/>
<feature type="chain" id="PRO_5043133201" evidence="1">
    <location>
        <begin position="19"/>
        <end position="251"/>
    </location>
</feature>
<evidence type="ECO:0000313" key="2">
    <source>
        <dbReference type="EMBL" id="VDM32135.1"/>
    </source>
</evidence>
<accession>A0A0R3X320</accession>
<protein>
    <submittedName>
        <fullName evidence="4">Secreted protein</fullName>
    </submittedName>
</protein>
<keyword evidence="3" id="KW-1185">Reference proteome</keyword>
<reference evidence="2 3" key="2">
    <citation type="submission" date="2018-11" db="EMBL/GenBank/DDBJ databases">
        <authorList>
            <consortium name="Pathogen Informatics"/>
        </authorList>
    </citation>
    <scope>NUCLEOTIDE SEQUENCE [LARGE SCALE GENOMIC DNA]</scope>
</reference>
<dbReference type="OrthoDB" id="10004641at2759"/>
<reference evidence="4" key="1">
    <citation type="submission" date="2017-02" db="UniProtKB">
        <authorList>
            <consortium name="WormBaseParasite"/>
        </authorList>
    </citation>
    <scope>IDENTIFICATION</scope>
</reference>